<accession>A0A1X9MHS0</accession>
<name>A0A1X9MHS0_9BACI</name>
<dbReference type="EMBL" id="CP020814">
    <property type="protein sequence ID" value="ARK32214.1"/>
    <property type="molecule type" value="Genomic_DNA"/>
</dbReference>
<proteinExistence type="predicted"/>
<reference evidence="1 2" key="1">
    <citation type="submission" date="2017-04" db="EMBL/GenBank/DDBJ databases">
        <title>Bacillus krulwichiae AM31D Genome sequencing and assembly.</title>
        <authorList>
            <person name="Krulwich T.A."/>
            <person name="Anastor L."/>
            <person name="Ehrlich R."/>
            <person name="Ehrlich G.D."/>
            <person name="Janto B."/>
        </authorList>
    </citation>
    <scope>NUCLEOTIDE SEQUENCE [LARGE SCALE GENOMIC DNA]</scope>
    <source>
        <strain evidence="1 2">AM31D</strain>
    </source>
</reference>
<organism evidence="1 2">
    <name type="scientific">Halalkalibacter krulwichiae</name>
    <dbReference type="NCBI Taxonomy" id="199441"/>
    <lineage>
        <taxon>Bacteria</taxon>
        <taxon>Bacillati</taxon>
        <taxon>Bacillota</taxon>
        <taxon>Bacilli</taxon>
        <taxon>Bacillales</taxon>
        <taxon>Bacillaceae</taxon>
        <taxon>Halalkalibacter</taxon>
    </lineage>
</organism>
<dbReference type="KEGG" id="bkw:BkAM31D_21475"/>
<dbReference type="Proteomes" id="UP000193006">
    <property type="component" value="Chromosome"/>
</dbReference>
<keyword evidence="2" id="KW-1185">Reference proteome</keyword>
<dbReference type="RefSeq" id="WP_306807415.1">
    <property type="nucleotide sequence ID" value="NZ_CP020814.1"/>
</dbReference>
<evidence type="ECO:0000313" key="2">
    <source>
        <dbReference type="Proteomes" id="UP000193006"/>
    </source>
</evidence>
<dbReference type="STRING" id="199441.BkAM31D_21475"/>
<gene>
    <name evidence="1" type="ORF">BkAM31D_21475</name>
</gene>
<evidence type="ECO:0000313" key="1">
    <source>
        <dbReference type="EMBL" id="ARK32214.1"/>
    </source>
</evidence>
<sequence>MSVTENNSNNPSAEAREVVLRLDNLGVAFNAQQKDDYKSHVINLFKKRKKIKSKRIKFFGLYEI</sequence>
<dbReference type="AlphaFoldDB" id="A0A1X9MHS0"/>
<protein>
    <submittedName>
        <fullName evidence="1">Uncharacterized protein</fullName>
    </submittedName>
</protein>